<evidence type="ECO:0000313" key="2">
    <source>
        <dbReference type="Proteomes" id="UP000821845"/>
    </source>
</evidence>
<keyword evidence="2" id="KW-1185">Reference proteome</keyword>
<evidence type="ECO:0000313" key="1">
    <source>
        <dbReference type="EMBL" id="KAH6935304.1"/>
    </source>
</evidence>
<reference evidence="1" key="1">
    <citation type="submission" date="2020-05" db="EMBL/GenBank/DDBJ databases">
        <title>Large-scale comparative analyses of tick genomes elucidate their genetic diversity and vector capacities.</title>
        <authorList>
            <person name="Jia N."/>
            <person name="Wang J."/>
            <person name="Shi W."/>
            <person name="Du L."/>
            <person name="Sun Y."/>
            <person name="Zhan W."/>
            <person name="Jiang J."/>
            <person name="Wang Q."/>
            <person name="Zhang B."/>
            <person name="Ji P."/>
            <person name="Sakyi L.B."/>
            <person name="Cui X."/>
            <person name="Yuan T."/>
            <person name="Jiang B."/>
            <person name="Yang W."/>
            <person name="Lam T.T.-Y."/>
            <person name="Chang Q."/>
            <person name="Ding S."/>
            <person name="Wang X."/>
            <person name="Zhu J."/>
            <person name="Ruan X."/>
            <person name="Zhao L."/>
            <person name="Wei J."/>
            <person name="Que T."/>
            <person name="Du C."/>
            <person name="Cheng J."/>
            <person name="Dai P."/>
            <person name="Han X."/>
            <person name="Huang E."/>
            <person name="Gao Y."/>
            <person name="Liu J."/>
            <person name="Shao H."/>
            <person name="Ye R."/>
            <person name="Li L."/>
            <person name="Wei W."/>
            <person name="Wang X."/>
            <person name="Wang C."/>
            <person name="Yang T."/>
            <person name="Huo Q."/>
            <person name="Li W."/>
            <person name="Guo W."/>
            <person name="Chen H."/>
            <person name="Zhou L."/>
            <person name="Ni X."/>
            <person name="Tian J."/>
            <person name="Zhou Y."/>
            <person name="Sheng Y."/>
            <person name="Liu T."/>
            <person name="Pan Y."/>
            <person name="Xia L."/>
            <person name="Li J."/>
            <person name="Zhao F."/>
            <person name="Cao W."/>
        </authorList>
    </citation>
    <scope>NUCLEOTIDE SEQUENCE</scope>
    <source>
        <strain evidence="1">Hyas-2018</strain>
    </source>
</reference>
<accession>A0ACB7SRK4</accession>
<name>A0ACB7SRK4_HYAAI</name>
<protein>
    <submittedName>
        <fullName evidence="1">Uncharacterized protein</fullName>
    </submittedName>
</protein>
<proteinExistence type="predicted"/>
<dbReference type="Proteomes" id="UP000821845">
    <property type="component" value="Chromosome 3"/>
</dbReference>
<organism evidence="1 2">
    <name type="scientific">Hyalomma asiaticum</name>
    <name type="common">Tick</name>
    <dbReference type="NCBI Taxonomy" id="266040"/>
    <lineage>
        <taxon>Eukaryota</taxon>
        <taxon>Metazoa</taxon>
        <taxon>Ecdysozoa</taxon>
        <taxon>Arthropoda</taxon>
        <taxon>Chelicerata</taxon>
        <taxon>Arachnida</taxon>
        <taxon>Acari</taxon>
        <taxon>Parasitiformes</taxon>
        <taxon>Ixodida</taxon>
        <taxon>Ixodoidea</taxon>
        <taxon>Ixodidae</taxon>
        <taxon>Hyalomminae</taxon>
        <taxon>Hyalomma</taxon>
    </lineage>
</organism>
<comment type="caution">
    <text evidence="1">The sequence shown here is derived from an EMBL/GenBank/DDBJ whole genome shotgun (WGS) entry which is preliminary data.</text>
</comment>
<dbReference type="EMBL" id="CM023483">
    <property type="protein sequence ID" value="KAH6935304.1"/>
    <property type="molecule type" value="Genomic_DNA"/>
</dbReference>
<gene>
    <name evidence="1" type="ORF">HPB50_005056</name>
</gene>
<sequence length="168" mass="18751">MLVVQHKRQWSSVRRWSISHRRRHLSGLMVDFALRGASFGQEESRACSSQTTEQSPESQVILGASHLAAEAEAVIRPNPELVTAMSAERPDGGDQGADHVEHLRHIISEACMALAPHNVEAALKAPKPHNNELQSNLGLINFYWSFLPNLLGYLQLLHLVLRDGQHWA</sequence>